<keyword evidence="5" id="KW-0418">Kinase</keyword>
<evidence type="ECO:0000313" key="5">
    <source>
        <dbReference type="EMBL" id="RGR43186.1"/>
    </source>
</evidence>
<reference evidence="8 9" key="1">
    <citation type="submission" date="2018-08" db="EMBL/GenBank/DDBJ databases">
        <title>A genome reference for cultivated species of the human gut microbiota.</title>
        <authorList>
            <person name="Zou Y."/>
            <person name="Xue W."/>
            <person name="Luo G."/>
        </authorList>
    </citation>
    <scope>NUCLEOTIDE SEQUENCE [LARGE SCALE GENOMIC DNA]</scope>
    <source>
        <strain evidence="5 10">AF25-30LB</strain>
        <strain evidence="7 12">AM09-18</strain>
        <strain evidence="6 11">AM30-40</strain>
        <strain evidence="4 9">OM08-13BH</strain>
        <strain evidence="3 8">TM05-16</strain>
    </source>
</reference>
<reference evidence="2" key="3">
    <citation type="submission" date="2023-01" db="EMBL/GenBank/DDBJ databases">
        <title>Human gut microbiome strain richness.</title>
        <authorList>
            <person name="Chen-Liaw A."/>
        </authorList>
    </citation>
    <scope>NUCLEOTIDE SEQUENCE</scope>
    <source>
        <strain evidence="2">H9_m1001271B151109d0_201107</strain>
    </source>
</reference>
<evidence type="ECO:0000313" key="6">
    <source>
        <dbReference type="EMBL" id="RHD82357.1"/>
    </source>
</evidence>
<dbReference type="Proteomes" id="UP000283429">
    <property type="component" value="Unassembled WGS sequence"/>
</dbReference>
<dbReference type="Proteomes" id="UP000266497">
    <property type="component" value="Unassembled WGS sequence"/>
</dbReference>
<evidence type="ECO:0000313" key="8">
    <source>
        <dbReference type="Proteomes" id="UP000260640"/>
    </source>
</evidence>
<evidence type="ECO:0000313" key="7">
    <source>
        <dbReference type="EMBL" id="RHJ77162.1"/>
    </source>
</evidence>
<evidence type="ECO:0000313" key="1">
    <source>
        <dbReference type="EMBL" id="KAB6637944.1"/>
    </source>
</evidence>
<dbReference type="EMBL" id="QRMN01000018">
    <property type="protein sequence ID" value="RHJ77162.1"/>
    <property type="molecule type" value="Genomic_DNA"/>
</dbReference>
<accession>A0A1H7G7P0</accession>
<sequence>MRISYSDAAQMELLYAIKNIRTESELNELKLALSHFFADKAQKELDELWDSGVLDQKKLDELREQHLRTPYRS</sequence>
<comment type="caution">
    <text evidence="5">The sequence shown here is derived from an EMBL/GenBank/DDBJ whole genome shotgun (WGS) entry which is preliminary data.</text>
</comment>
<dbReference type="EMBL" id="QRUD01000004">
    <property type="protein sequence ID" value="RGR43186.1"/>
    <property type="molecule type" value="Genomic_DNA"/>
</dbReference>
<reference evidence="1 13" key="2">
    <citation type="journal article" date="2019" name="Nat. Med.">
        <title>A library of human gut bacterial isolates paired with longitudinal multiomics data enables mechanistic microbiome research.</title>
        <authorList>
            <person name="Poyet M."/>
            <person name="Groussin M."/>
            <person name="Gibbons S.M."/>
            <person name="Avila-Pacheco J."/>
            <person name="Jiang X."/>
            <person name="Kearney S.M."/>
            <person name="Perrotta A.R."/>
            <person name="Berdy B."/>
            <person name="Zhao S."/>
            <person name="Lieberman T.D."/>
            <person name="Swanson P.K."/>
            <person name="Smith M."/>
            <person name="Roesemann S."/>
            <person name="Alexander J.E."/>
            <person name="Rich S.A."/>
            <person name="Livny J."/>
            <person name="Vlamakis H."/>
            <person name="Clish C."/>
            <person name="Bullock K."/>
            <person name="Deik A."/>
            <person name="Scott J."/>
            <person name="Pierce K.A."/>
            <person name="Xavier R.J."/>
            <person name="Alm E.J."/>
        </authorList>
    </citation>
    <scope>NUCLEOTIDE SEQUENCE [LARGE SCALE GENOMIC DNA]</scope>
    <source>
        <strain evidence="1 13">BIOML-A98</strain>
    </source>
</reference>
<evidence type="ECO:0000313" key="13">
    <source>
        <dbReference type="Proteomes" id="UP000462015"/>
    </source>
</evidence>
<proteinExistence type="predicted"/>
<dbReference type="Proteomes" id="UP000462015">
    <property type="component" value="Unassembled WGS sequence"/>
</dbReference>
<dbReference type="GO" id="GO:0016301">
    <property type="term" value="F:kinase activity"/>
    <property type="evidence" value="ECO:0007669"/>
    <property type="project" value="UniProtKB-KW"/>
</dbReference>
<evidence type="ECO:0000313" key="2">
    <source>
        <dbReference type="EMBL" id="MDB0850236.1"/>
    </source>
</evidence>
<dbReference type="Proteomes" id="UP000260640">
    <property type="component" value="Unassembled WGS sequence"/>
</dbReference>
<evidence type="ECO:0000313" key="4">
    <source>
        <dbReference type="EMBL" id="RGM45127.1"/>
    </source>
</evidence>
<organism evidence="5 10">
    <name type="scientific">Phocaeicola vulgatus</name>
    <name type="common">Bacteroides vulgatus</name>
    <dbReference type="NCBI Taxonomy" id="821"/>
    <lineage>
        <taxon>Bacteria</taxon>
        <taxon>Pseudomonadati</taxon>
        <taxon>Bacteroidota</taxon>
        <taxon>Bacteroidia</taxon>
        <taxon>Bacteroidales</taxon>
        <taxon>Bacteroidaceae</taxon>
        <taxon>Phocaeicola</taxon>
    </lineage>
</organism>
<dbReference type="Proteomes" id="UP000261003">
    <property type="component" value="Unassembled WGS sequence"/>
</dbReference>
<dbReference type="Proteomes" id="UP000283958">
    <property type="component" value="Unassembled WGS sequence"/>
</dbReference>
<evidence type="ECO:0000313" key="12">
    <source>
        <dbReference type="Proteomes" id="UP000283958"/>
    </source>
</evidence>
<dbReference type="EMBL" id="QSJM01000013">
    <property type="protein sequence ID" value="RHD82357.1"/>
    <property type="molecule type" value="Genomic_DNA"/>
</dbReference>
<evidence type="ECO:0000313" key="3">
    <source>
        <dbReference type="EMBL" id="RGJ92196.1"/>
    </source>
</evidence>
<name>A0A1H7G7P0_PHOVU</name>
<dbReference type="Proteomes" id="UP001210999">
    <property type="component" value="Unassembled WGS sequence"/>
</dbReference>
<dbReference type="EMBL" id="JAQKEI010000002">
    <property type="protein sequence ID" value="MDB0850236.1"/>
    <property type="molecule type" value="Genomic_DNA"/>
</dbReference>
<evidence type="ECO:0000313" key="10">
    <source>
        <dbReference type="Proteomes" id="UP000266497"/>
    </source>
</evidence>
<dbReference type="RefSeq" id="WP_016275919.1">
    <property type="nucleotide sequence ID" value="NZ_CAXSKM010000024.1"/>
</dbReference>
<evidence type="ECO:0000313" key="11">
    <source>
        <dbReference type="Proteomes" id="UP000283429"/>
    </source>
</evidence>
<dbReference type="EMBL" id="QSTG01000009">
    <property type="protein sequence ID" value="RGM45127.1"/>
    <property type="molecule type" value="Genomic_DNA"/>
</dbReference>
<gene>
    <name evidence="7" type="ORF">DW105_09310</name>
    <name evidence="6" type="ORF">DW783_06035</name>
    <name evidence="5" type="ORF">DWY53_02225</name>
    <name evidence="4" type="ORF">DXC16_07345</name>
    <name evidence="3" type="ORF">DXD46_00220</name>
    <name evidence="1" type="ORF">GAY12_06150</name>
    <name evidence="2" type="ORF">PL594_01725</name>
</gene>
<protein>
    <submittedName>
        <fullName evidence="5">Dephospho-CoA kinase</fullName>
    </submittedName>
</protein>
<evidence type="ECO:0000313" key="9">
    <source>
        <dbReference type="Proteomes" id="UP000261003"/>
    </source>
</evidence>
<dbReference type="AlphaFoldDB" id="A0A1H7G7P0"/>
<dbReference type="GeneID" id="82154715"/>
<dbReference type="EMBL" id="WDAL01000009">
    <property type="protein sequence ID" value="KAB6637944.1"/>
    <property type="molecule type" value="Genomic_DNA"/>
</dbReference>
<keyword evidence="5" id="KW-0808">Transferase</keyword>
<dbReference type="EMBL" id="QSPP01000001">
    <property type="protein sequence ID" value="RGJ92196.1"/>
    <property type="molecule type" value="Genomic_DNA"/>
</dbReference>